<proteinExistence type="predicted"/>
<dbReference type="OrthoDB" id="222522at2"/>
<keyword evidence="2" id="KW-1185">Reference proteome</keyword>
<dbReference type="AlphaFoldDB" id="A0A518G2J8"/>
<protein>
    <submittedName>
        <fullName evidence="1">Putative assembly protein</fullName>
    </submittedName>
</protein>
<reference evidence="1 2" key="1">
    <citation type="submission" date="2019-02" db="EMBL/GenBank/DDBJ databases">
        <title>Deep-cultivation of Planctomycetes and their phenomic and genomic characterization uncovers novel biology.</title>
        <authorList>
            <person name="Wiegand S."/>
            <person name="Jogler M."/>
            <person name="Boedeker C."/>
            <person name="Pinto D."/>
            <person name="Vollmers J."/>
            <person name="Rivas-Marin E."/>
            <person name="Kohn T."/>
            <person name="Peeters S.H."/>
            <person name="Heuer A."/>
            <person name="Rast P."/>
            <person name="Oberbeckmann S."/>
            <person name="Bunk B."/>
            <person name="Jeske O."/>
            <person name="Meyerdierks A."/>
            <person name="Storesund J.E."/>
            <person name="Kallscheuer N."/>
            <person name="Luecker S."/>
            <person name="Lage O.M."/>
            <person name="Pohl T."/>
            <person name="Merkel B.J."/>
            <person name="Hornburger P."/>
            <person name="Mueller R.-W."/>
            <person name="Bruemmer F."/>
            <person name="Labrenz M."/>
            <person name="Spormann A.M."/>
            <person name="Op den Camp H."/>
            <person name="Overmann J."/>
            <person name="Amann R."/>
            <person name="Jetten M.S.M."/>
            <person name="Mascher T."/>
            <person name="Medema M.H."/>
            <person name="Devos D.P."/>
            <person name="Kaster A.-K."/>
            <person name="Ovreas L."/>
            <person name="Rohde M."/>
            <person name="Galperin M.Y."/>
            <person name="Jogler C."/>
        </authorList>
    </citation>
    <scope>NUCLEOTIDE SEQUENCE [LARGE SCALE GENOMIC DNA]</scope>
    <source>
        <strain evidence="1 2">Q31a</strain>
    </source>
</reference>
<dbReference type="KEGG" id="ahel:Q31a_11030"/>
<dbReference type="Proteomes" id="UP000318017">
    <property type="component" value="Chromosome"/>
</dbReference>
<dbReference type="EMBL" id="CP036298">
    <property type="protein sequence ID" value="QDV22812.1"/>
    <property type="molecule type" value="Genomic_DNA"/>
</dbReference>
<evidence type="ECO:0000313" key="1">
    <source>
        <dbReference type="EMBL" id="QDV22812.1"/>
    </source>
</evidence>
<dbReference type="RefSeq" id="WP_145074931.1">
    <property type="nucleotide sequence ID" value="NZ_CP036298.1"/>
</dbReference>
<name>A0A518G2J8_9BACT</name>
<gene>
    <name evidence="1" type="ORF">Q31a_11030</name>
</gene>
<sequence>MKTLLEALVLGLGEPLAWLWRYACSGRTLLLAVGIACLSMPTHAQSPLPVDSWSTGVLERSALPESRALEYEFEGIAVEDVAAWLEWANIEIPVEVSGVVSGWVWAQRGASGWFSFSDYRVEGEITSSNLLIEEWSVLDARIRFGYREGVWYVGQLRGDIGHQDVSGEIGQADLAVKLSLAPQKQMEASGRMRSIDLAALLQAFDVDVTITNTGGDLVLAGNAPLSAATDLSAWNGQASLDLRDVRVSQLPAADALVVADLSSGAWTITDGQIDWLQQEVRVEGAGRIDGTQPFSVNFSSPQLPVEQLLAELGLPHLVDDTSGVIAFVGHAEGDASQGVVRASAEITAPQIVYRTQAITKLSVQALLSSQQLSLHLKSAHISGGRVSGEVHWADLMQLASVPPESLRLDVDEVEIGPLALHWLDLPVSGVATGQVALSSVLFKEIYGWGSKGELSIVDLQSAQAPIGDARLSWQKAADSEQLVADFKIDENSLVGQLTVHLGDSPDWNFRSTRVVDYRLAGQVNDLSRELRLQDPMADLSSVSMSGNVVVEGTLEQWLSRGTASLPQAQLQLGDQTIQVRDVELQFSPEEIRLSQFRLTDSQGRIAGSAVLRRSASGEHQVNVRMSDFQISPYVKQLPIPALHPLQGSLSLETRLTKDAARPKLLESWTGEALGRIDQLRYEATDLGEIAFSSKVSPEMLTAKLDGRVLGSQAQAQFSVPVAVLSKLQGANPSTDRSAAPANSHPSVPYDPASLNFAGSVVGLQMPELVAVLRGRRQASLFNGTLNLELEGQGTSWENLEFETTFNAPALSYDRMQLAKELSIRTSYHDKILHVLEMKGGVAGGRVEARGTLGLDLGQAQRQLDGSLQFNAQRIQLEGLVGLLLPDYADFFSGVASCRGNLRFDRQISLSGDAKVVDATCYGLAIQKASTSLLMKFEPNGAFASLTARDIHGAAVGGYLQGEASLRGGARYDLKARATLADGKLEQLSQALGFERILGTGRFDGNVDIASRNVSSLNALTGKVQVEIEGGDIQSIPILSDLGRFVPILQLASTDVRDGVMQATIGQGQLRLQRVFIDSNAFWLVADGSASLGGGRLDINALLQAGGGFQQQVAQSALQKLAVGVIPQAALLVQVNDWLTNRSLYFHIGGTTHRPSIQARAAETIGVGILQNVRQQLLVAPAAVSSSSSR</sequence>
<accession>A0A518G2J8</accession>
<organism evidence="1 2">
    <name type="scientific">Aureliella helgolandensis</name>
    <dbReference type="NCBI Taxonomy" id="2527968"/>
    <lineage>
        <taxon>Bacteria</taxon>
        <taxon>Pseudomonadati</taxon>
        <taxon>Planctomycetota</taxon>
        <taxon>Planctomycetia</taxon>
        <taxon>Pirellulales</taxon>
        <taxon>Pirellulaceae</taxon>
        <taxon>Aureliella</taxon>
    </lineage>
</organism>
<evidence type="ECO:0000313" key="2">
    <source>
        <dbReference type="Proteomes" id="UP000318017"/>
    </source>
</evidence>